<accession>A0A5B7H1N0</accession>
<gene>
    <name evidence="1" type="ORF">E2C01_057916</name>
</gene>
<evidence type="ECO:0000313" key="2">
    <source>
        <dbReference type="Proteomes" id="UP000324222"/>
    </source>
</evidence>
<name>A0A5B7H1N0_PORTR</name>
<sequence length="92" mass="9866">MNPSIMCSSPSYSASASAKEPFTAEYHDITWTTRSVILDGGTIKRFLGTEGRTALGSSSPGQSGQVCLFVHVWTCSLVSTVVFMVLTSTEVR</sequence>
<dbReference type="AlphaFoldDB" id="A0A5B7H1N0"/>
<dbReference type="EMBL" id="VSRR010021305">
    <property type="protein sequence ID" value="MPC63809.1"/>
    <property type="molecule type" value="Genomic_DNA"/>
</dbReference>
<reference evidence="1 2" key="1">
    <citation type="submission" date="2019-05" db="EMBL/GenBank/DDBJ databases">
        <title>Another draft genome of Portunus trituberculatus and its Hox gene families provides insights of decapod evolution.</title>
        <authorList>
            <person name="Jeong J.-H."/>
            <person name="Song I."/>
            <person name="Kim S."/>
            <person name="Choi T."/>
            <person name="Kim D."/>
            <person name="Ryu S."/>
            <person name="Kim W."/>
        </authorList>
    </citation>
    <scope>NUCLEOTIDE SEQUENCE [LARGE SCALE GENOMIC DNA]</scope>
    <source>
        <tissue evidence="1">Muscle</tissue>
    </source>
</reference>
<comment type="caution">
    <text evidence="1">The sequence shown here is derived from an EMBL/GenBank/DDBJ whole genome shotgun (WGS) entry which is preliminary data.</text>
</comment>
<proteinExistence type="predicted"/>
<evidence type="ECO:0000313" key="1">
    <source>
        <dbReference type="EMBL" id="MPC63809.1"/>
    </source>
</evidence>
<protein>
    <submittedName>
        <fullName evidence="1">Uncharacterized protein</fullName>
    </submittedName>
</protein>
<organism evidence="1 2">
    <name type="scientific">Portunus trituberculatus</name>
    <name type="common">Swimming crab</name>
    <name type="synonym">Neptunus trituberculatus</name>
    <dbReference type="NCBI Taxonomy" id="210409"/>
    <lineage>
        <taxon>Eukaryota</taxon>
        <taxon>Metazoa</taxon>
        <taxon>Ecdysozoa</taxon>
        <taxon>Arthropoda</taxon>
        <taxon>Crustacea</taxon>
        <taxon>Multicrustacea</taxon>
        <taxon>Malacostraca</taxon>
        <taxon>Eumalacostraca</taxon>
        <taxon>Eucarida</taxon>
        <taxon>Decapoda</taxon>
        <taxon>Pleocyemata</taxon>
        <taxon>Brachyura</taxon>
        <taxon>Eubrachyura</taxon>
        <taxon>Portunoidea</taxon>
        <taxon>Portunidae</taxon>
        <taxon>Portuninae</taxon>
        <taxon>Portunus</taxon>
    </lineage>
</organism>
<dbReference type="Proteomes" id="UP000324222">
    <property type="component" value="Unassembled WGS sequence"/>
</dbReference>
<keyword evidence="2" id="KW-1185">Reference proteome</keyword>